<dbReference type="Gene3D" id="1.25.40.20">
    <property type="entry name" value="Ankyrin repeat-containing domain"/>
    <property type="match status" value="1"/>
</dbReference>
<accession>A0A1G9UK57</accession>
<dbReference type="PROSITE" id="PS50088">
    <property type="entry name" value="ANK_REPEAT"/>
    <property type="match status" value="1"/>
</dbReference>
<feature type="domain" description="DUF2314" evidence="2">
    <location>
        <begin position="14"/>
        <end position="148"/>
    </location>
</feature>
<protein>
    <submittedName>
        <fullName evidence="3">Uncharacterized conserved protein YegJ, DUF2314 family</fullName>
    </submittedName>
</protein>
<dbReference type="AlphaFoldDB" id="A0A1G9UK57"/>
<organism evidence="3 4">
    <name type="scientific">Pedobacter steynii</name>
    <dbReference type="NCBI Taxonomy" id="430522"/>
    <lineage>
        <taxon>Bacteria</taxon>
        <taxon>Pseudomonadati</taxon>
        <taxon>Bacteroidota</taxon>
        <taxon>Sphingobacteriia</taxon>
        <taxon>Sphingobacteriales</taxon>
        <taxon>Sphingobacteriaceae</taxon>
        <taxon>Pedobacter</taxon>
    </lineage>
</organism>
<dbReference type="SUPFAM" id="SSF48403">
    <property type="entry name" value="Ankyrin repeat"/>
    <property type="match status" value="1"/>
</dbReference>
<reference evidence="4" key="1">
    <citation type="submission" date="2016-10" db="EMBL/GenBank/DDBJ databases">
        <authorList>
            <person name="Varghese N."/>
            <person name="Submissions S."/>
        </authorList>
    </citation>
    <scope>NUCLEOTIDE SEQUENCE [LARGE SCALE GENOMIC DNA]</scope>
    <source>
        <strain evidence="4">DSM 19110</strain>
    </source>
</reference>
<dbReference type="PROSITE" id="PS50297">
    <property type="entry name" value="ANK_REP_REGION"/>
    <property type="match status" value="1"/>
</dbReference>
<sequence>MADKLTFFSEADNPQMVEAFHKAQETFKYFWRELSWEHRRIVPALDLAFVKVAFLENVSYQTAPIVEHMWINNVAFDGYSVSGVLVNDPIELSNVKNGDLVEVPLNQISDWLFTSGGKTYGGFTIQALRSGMEAQERKEHDEAWGLDFGDYNDISIVFEQKKQPENLIEHPMSINMKDKLATFIREQPEQLIQQDGAGYTILHRETVAGNRSSVEVLLQLGADKNLKTDKGDSPLDLAKQVGWEQIIPLLEN</sequence>
<dbReference type="RefSeq" id="WP_074607402.1">
    <property type="nucleotide sequence ID" value="NZ_FNGY01000004.1"/>
</dbReference>
<keyword evidence="1" id="KW-0040">ANK repeat</keyword>
<evidence type="ECO:0000259" key="2">
    <source>
        <dbReference type="Pfam" id="PF10077"/>
    </source>
</evidence>
<evidence type="ECO:0000313" key="3">
    <source>
        <dbReference type="EMBL" id="SDM60320.1"/>
    </source>
</evidence>
<dbReference type="OrthoDB" id="6571369at2"/>
<dbReference type="Proteomes" id="UP000183200">
    <property type="component" value="Unassembled WGS sequence"/>
</dbReference>
<evidence type="ECO:0000256" key="1">
    <source>
        <dbReference type="PROSITE-ProRule" id="PRU00023"/>
    </source>
</evidence>
<dbReference type="InterPro" id="IPR018756">
    <property type="entry name" value="DUF2314"/>
</dbReference>
<feature type="repeat" description="ANK" evidence="1">
    <location>
        <begin position="197"/>
        <end position="229"/>
    </location>
</feature>
<keyword evidence="4" id="KW-1185">Reference proteome</keyword>
<name>A0A1G9UK57_9SPHI</name>
<proteinExistence type="predicted"/>
<dbReference type="InterPro" id="IPR036770">
    <property type="entry name" value="Ankyrin_rpt-contain_sf"/>
</dbReference>
<dbReference type="InterPro" id="IPR002110">
    <property type="entry name" value="Ankyrin_rpt"/>
</dbReference>
<gene>
    <name evidence="3" type="ORF">SAMN05421820_104198</name>
</gene>
<evidence type="ECO:0000313" key="4">
    <source>
        <dbReference type="Proteomes" id="UP000183200"/>
    </source>
</evidence>
<dbReference type="Pfam" id="PF10077">
    <property type="entry name" value="DUF2314"/>
    <property type="match status" value="1"/>
</dbReference>
<dbReference type="EMBL" id="FNGY01000004">
    <property type="protein sequence ID" value="SDM60320.1"/>
    <property type="molecule type" value="Genomic_DNA"/>
</dbReference>